<sequence length="271" mass="30161">GARFFAQIYLTHNVVKVGLHTINSALGDAIVVWRCYVIWGRSWKVCVVPVLWRIGQSVAFANAKNASDVFDPNIERWNGALFTLTLTTNVLVTSLIVYKILRLRLLQQTLINPKPSSSSPNRVKSGSTSTFYTRVLITVIESGSVYSTALILEIAFYLANSNVFYIVYDPIAQLTALMPTSIIVLSTLHLTMDDFCPKSKNSQVGSSGRQFESERLPPSSSNRRSREVADSSELHTYTYTKKLGLGSSSFDSADLDTTQKFINVSLRMEEV</sequence>
<accession>A0A4S8LMP7</accession>
<protein>
    <submittedName>
        <fullName evidence="2">Uncharacterized protein</fullName>
    </submittedName>
</protein>
<feature type="region of interest" description="Disordered" evidence="1">
    <location>
        <begin position="201"/>
        <end position="230"/>
    </location>
</feature>
<keyword evidence="3" id="KW-1185">Reference proteome</keyword>
<feature type="compositionally biased region" description="Polar residues" evidence="1">
    <location>
        <begin position="201"/>
        <end position="210"/>
    </location>
</feature>
<dbReference type="Proteomes" id="UP000297245">
    <property type="component" value="Unassembled WGS sequence"/>
</dbReference>
<proteinExistence type="predicted"/>
<dbReference type="EMBL" id="ML179333">
    <property type="protein sequence ID" value="THU90514.1"/>
    <property type="molecule type" value="Genomic_DNA"/>
</dbReference>
<evidence type="ECO:0000256" key="1">
    <source>
        <dbReference type="SAM" id="MobiDB-lite"/>
    </source>
</evidence>
<evidence type="ECO:0000313" key="2">
    <source>
        <dbReference type="EMBL" id="THU90514.1"/>
    </source>
</evidence>
<reference evidence="2 3" key="1">
    <citation type="journal article" date="2019" name="Nat. Ecol. Evol.">
        <title>Megaphylogeny resolves global patterns of mushroom evolution.</title>
        <authorList>
            <person name="Varga T."/>
            <person name="Krizsan K."/>
            <person name="Foldi C."/>
            <person name="Dima B."/>
            <person name="Sanchez-Garcia M."/>
            <person name="Sanchez-Ramirez S."/>
            <person name="Szollosi G.J."/>
            <person name="Szarkandi J.G."/>
            <person name="Papp V."/>
            <person name="Albert L."/>
            <person name="Andreopoulos W."/>
            <person name="Angelini C."/>
            <person name="Antonin V."/>
            <person name="Barry K.W."/>
            <person name="Bougher N.L."/>
            <person name="Buchanan P."/>
            <person name="Buyck B."/>
            <person name="Bense V."/>
            <person name="Catcheside P."/>
            <person name="Chovatia M."/>
            <person name="Cooper J."/>
            <person name="Damon W."/>
            <person name="Desjardin D."/>
            <person name="Finy P."/>
            <person name="Geml J."/>
            <person name="Haridas S."/>
            <person name="Hughes K."/>
            <person name="Justo A."/>
            <person name="Karasinski D."/>
            <person name="Kautmanova I."/>
            <person name="Kiss B."/>
            <person name="Kocsube S."/>
            <person name="Kotiranta H."/>
            <person name="LaButti K.M."/>
            <person name="Lechner B.E."/>
            <person name="Liimatainen K."/>
            <person name="Lipzen A."/>
            <person name="Lukacs Z."/>
            <person name="Mihaltcheva S."/>
            <person name="Morgado L.N."/>
            <person name="Niskanen T."/>
            <person name="Noordeloos M.E."/>
            <person name="Ohm R.A."/>
            <person name="Ortiz-Santana B."/>
            <person name="Ovrebo C."/>
            <person name="Racz N."/>
            <person name="Riley R."/>
            <person name="Savchenko A."/>
            <person name="Shiryaev A."/>
            <person name="Soop K."/>
            <person name="Spirin V."/>
            <person name="Szebenyi C."/>
            <person name="Tomsovsky M."/>
            <person name="Tulloss R.E."/>
            <person name="Uehling J."/>
            <person name="Grigoriev I.V."/>
            <person name="Vagvolgyi C."/>
            <person name="Papp T."/>
            <person name="Martin F.M."/>
            <person name="Miettinen O."/>
            <person name="Hibbett D.S."/>
            <person name="Nagy L.G."/>
        </authorList>
    </citation>
    <scope>NUCLEOTIDE SEQUENCE [LARGE SCALE GENOMIC DNA]</scope>
    <source>
        <strain evidence="2 3">CBS 962.96</strain>
    </source>
</reference>
<dbReference type="OrthoDB" id="3357408at2759"/>
<organism evidence="2 3">
    <name type="scientific">Dendrothele bispora (strain CBS 962.96)</name>
    <dbReference type="NCBI Taxonomy" id="1314807"/>
    <lineage>
        <taxon>Eukaryota</taxon>
        <taxon>Fungi</taxon>
        <taxon>Dikarya</taxon>
        <taxon>Basidiomycota</taxon>
        <taxon>Agaricomycotina</taxon>
        <taxon>Agaricomycetes</taxon>
        <taxon>Agaricomycetidae</taxon>
        <taxon>Agaricales</taxon>
        <taxon>Agaricales incertae sedis</taxon>
        <taxon>Dendrothele</taxon>
    </lineage>
</organism>
<dbReference type="AlphaFoldDB" id="A0A4S8LMP7"/>
<feature type="non-terminal residue" evidence="2">
    <location>
        <position position="1"/>
    </location>
</feature>
<evidence type="ECO:0000313" key="3">
    <source>
        <dbReference type="Proteomes" id="UP000297245"/>
    </source>
</evidence>
<name>A0A4S8LMP7_DENBC</name>
<gene>
    <name evidence="2" type="ORF">K435DRAFT_781228</name>
</gene>